<evidence type="ECO:0000256" key="4">
    <source>
        <dbReference type="ARBA" id="ARBA00022989"/>
    </source>
</evidence>
<dbReference type="Gene3D" id="3.20.100.30">
    <property type="entry name" value="VTC, catalytic tunnel domain"/>
    <property type="match status" value="1"/>
</dbReference>
<dbReference type="GO" id="GO:0033254">
    <property type="term" value="C:vacuolar transporter chaperone complex"/>
    <property type="evidence" value="ECO:0007669"/>
    <property type="project" value="TreeGrafter"/>
</dbReference>
<dbReference type="CDD" id="cd14474">
    <property type="entry name" value="SPX_YDR089W"/>
    <property type="match status" value="1"/>
</dbReference>
<reference evidence="9" key="1">
    <citation type="submission" date="2014-03" db="EMBL/GenBank/DDBJ databases">
        <authorList>
            <person name="Casaregola S."/>
        </authorList>
    </citation>
    <scope>NUCLEOTIDE SEQUENCE [LARGE SCALE GENOMIC DNA]</scope>
    <source>
        <strain evidence="9">CLIB 918</strain>
    </source>
</reference>
<protein>
    <recommendedName>
        <fullName evidence="8">SPX domain-containing protein</fullName>
    </recommendedName>
</protein>
<feature type="region of interest" description="Disordered" evidence="6">
    <location>
        <begin position="655"/>
        <end position="680"/>
    </location>
</feature>
<name>A0A0J9X8N0_GEOCN</name>
<dbReference type="InterPro" id="IPR018966">
    <property type="entry name" value="VTC_domain"/>
</dbReference>
<comment type="caution">
    <text evidence="9">The sequence shown here is derived from an EMBL/GenBank/DDBJ whole genome shotgun (WGS) entry which is preliminary data.</text>
</comment>
<evidence type="ECO:0000256" key="2">
    <source>
        <dbReference type="ARBA" id="ARBA00022554"/>
    </source>
</evidence>
<dbReference type="GO" id="GO:0007034">
    <property type="term" value="P:vacuolar transport"/>
    <property type="evidence" value="ECO:0007669"/>
    <property type="project" value="TreeGrafter"/>
</dbReference>
<dbReference type="GO" id="GO:0000329">
    <property type="term" value="C:fungal-type vacuole membrane"/>
    <property type="evidence" value="ECO:0007669"/>
    <property type="project" value="TreeGrafter"/>
</dbReference>
<dbReference type="AlphaFoldDB" id="A0A0J9X8N0"/>
<dbReference type="GO" id="GO:0016237">
    <property type="term" value="P:microautophagy"/>
    <property type="evidence" value="ECO:0007669"/>
    <property type="project" value="TreeGrafter"/>
</dbReference>
<dbReference type="GO" id="GO:0006799">
    <property type="term" value="P:polyphosphate biosynthetic process"/>
    <property type="evidence" value="ECO:0007669"/>
    <property type="project" value="UniProtKB-ARBA"/>
</dbReference>
<dbReference type="PANTHER" id="PTHR46140:SF1">
    <property type="entry name" value="VACUOLAR TRANSPORTER CHAPERONE COMPLEX SUBUNIT 4-RELATED"/>
    <property type="match status" value="1"/>
</dbReference>
<feature type="domain" description="SPX" evidence="8">
    <location>
        <begin position="1"/>
        <end position="157"/>
    </location>
</feature>
<feature type="transmembrane region" description="Helical" evidence="7">
    <location>
        <begin position="724"/>
        <end position="745"/>
    </location>
</feature>
<dbReference type="OrthoDB" id="5588846at2759"/>
<keyword evidence="5 7" id="KW-0472">Membrane</keyword>
<dbReference type="InterPro" id="IPR051572">
    <property type="entry name" value="VTC_Complex_Subunit"/>
</dbReference>
<proteinExistence type="predicted"/>
<dbReference type="Proteomes" id="UP000242525">
    <property type="component" value="Unassembled WGS sequence"/>
</dbReference>
<feature type="compositionally biased region" description="Acidic residues" evidence="6">
    <location>
        <begin position="663"/>
        <end position="680"/>
    </location>
</feature>
<feature type="transmembrane region" description="Helical" evidence="7">
    <location>
        <begin position="757"/>
        <end position="780"/>
    </location>
</feature>
<evidence type="ECO:0000259" key="8">
    <source>
        <dbReference type="PROSITE" id="PS51382"/>
    </source>
</evidence>
<evidence type="ECO:0000313" key="10">
    <source>
        <dbReference type="Proteomes" id="UP000242525"/>
    </source>
</evidence>
<dbReference type="PROSITE" id="PS51382">
    <property type="entry name" value="SPX"/>
    <property type="match status" value="1"/>
</dbReference>
<evidence type="ECO:0000256" key="7">
    <source>
        <dbReference type="SAM" id="Phobius"/>
    </source>
</evidence>
<evidence type="ECO:0000313" key="9">
    <source>
        <dbReference type="EMBL" id="CDO53521.1"/>
    </source>
</evidence>
<organism evidence="9 10">
    <name type="scientific">Geotrichum candidum</name>
    <name type="common">Oospora lactis</name>
    <name type="synonym">Dipodascus geotrichum</name>
    <dbReference type="NCBI Taxonomy" id="1173061"/>
    <lineage>
        <taxon>Eukaryota</taxon>
        <taxon>Fungi</taxon>
        <taxon>Dikarya</taxon>
        <taxon>Ascomycota</taxon>
        <taxon>Saccharomycotina</taxon>
        <taxon>Dipodascomycetes</taxon>
        <taxon>Dipodascales</taxon>
        <taxon>Dipodascaceae</taxon>
        <taxon>Geotrichum</taxon>
    </lineage>
</organism>
<dbReference type="GO" id="GO:0042144">
    <property type="term" value="P:vacuole fusion, non-autophagic"/>
    <property type="evidence" value="ECO:0007669"/>
    <property type="project" value="TreeGrafter"/>
</dbReference>
<comment type="subcellular location">
    <subcellularLocation>
        <location evidence="1">Vacuole membrane</location>
        <topology evidence="1">Multi-pass membrane protein</topology>
    </subcellularLocation>
</comment>
<evidence type="ECO:0000256" key="5">
    <source>
        <dbReference type="ARBA" id="ARBA00023136"/>
    </source>
</evidence>
<keyword evidence="2" id="KW-0926">Vacuole</keyword>
<feature type="region of interest" description="Disordered" evidence="6">
    <location>
        <begin position="512"/>
        <end position="583"/>
    </location>
</feature>
<keyword evidence="10" id="KW-1185">Reference proteome</keyword>
<dbReference type="Pfam" id="PF09359">
    <property type="entry name" value="VTC"/>
    <property type="match status" value="1"/>
</dbReference>
<dbReference type="PANTHER" id="PTHR46140">
    <property type="entry name" value="VACUOLAR TRANSPORTER CHAPERONE 1-RELATED"/>
    <property type="match status" value="1"/>
</dbReference>
<dbReference type="InterPro" id="IPR004331">
    <property type="entry name" value="SPX_dom"/>
</dbReference>
<dbReference type="EMBL" id="CCBN010000005">
    <property type="protein sequence ID" value="CDO53521.1"/>
    <property type="molecule type" value="Genomic_DNA"/>
</dbReference>
<evidence type="ECO:0000256" key="3">
    <source>
        <dbReference type="ARBA" id="ARBA00022692"/>
    </source>
</evidence>
<keyword evidence="4 7" id="KW-1133">Transmembrane helix</keyword>
<evidence type="ECO:0000256" key="1">
    <source>
        <dbReference type="ARBA" id="ARBA00004128"/>
    </source>
</evidence>
<accession>A0A0J9X8N0</accession>
<evidence type="ECO:0000256" key="6">
    <source>
        <dbReference type="SAM" id="MobiDB-lite"/>
    </source>
</evidence>
<feature type="transmembrane region" description="Helical" evidence="7">
    <location>
        <begin position="792"/>
        <end position="812"/>
    </location>
</feature>
<keyword evidence="3 7" id="KW-0812">Transmembrane</keyword>
<dbReference type="InterPro" id="IPR042267">
    <property type="entry name" value="VTC_sf"/>
</dbReference>
<gene>
    <name evidence="9" type="ORF">BN980_GECA05s02958g</name>
</gene>
<sequence>MKYGSEISRRSVPEWRAYNLDYNEIKQLIKKATSSNAPPDSLNAVYAALVAQYESIGLFVKSKTGEIERRILQSEKIVDSIAEKDESSELPASLEASRSNQKARQSLVLRLRQEVVQLTRDVQRLSRFIGVQRTGFRKLLKKYKKWSHSSSLSERFLPVLEAPSSFTNQDFTPIFLELSLLYNVLRQAKITSINASTPQTFQSSNQTIITFDCEMVTSLSSSAVFWIHPDNLVETKVTLLKNLSLVSDSSLPANASYTNLAALTEAAQHASDTPVDLTFTTFLDDKKKFYSIQTNSEPGQIKTVLQSSQPNKTLTPVLCSPVGGLRHFCIANLSEEQQNLILHSQYEALSSTLKGMDNISKLALGWVQKRHVSPIAKVSSQRTRFRYSEKFTETMTTTGSEASSPNTYMDSPDIWATMDNNVKFSKLAATLPEWNEEFEDTTEFPYCVLEIRWKGMNKPAWVSDLEQSHLVYPVKGFSTYAFSVAHYYPDALSVIPKWMEAVNNNVDIRRAPSSRNTIRRGHSKSSLSLSSQTGTAPVSPGILLNNETQPLLRPPSRPPYKSRVSSYGTSDKLGSEGERPDQPVVRYWNEFDDPEDGQDDGVFVVIPEEDFEDGIFNDDNVFYLMSLGESILNKAISIKQKFVGFFQGHKSPTQKRGLTTIHEEDEDSLDDDEEEEDTEFEGYYSPRFKSRYHSGGVDDEESTDYFSVQRHSAALEQRNSVLSALYSICFFLSVLIVCILFGVLLGEDMNAITMGTYIFIIAGFFVALAISVLAMGLFLMRSDMPVWWHQTIVFATFFSIICFGVGGIAWAFL</sequence>